<dbReference type="OrthoDB" id="2241241at2759"/>
<feature type="transmembrane region" description="Helical" evidence="8">
    <location>
        <begin position="101"/>
        <end position="121"/>
    </location>
</feature>
<keyword evidence="5 8" id="KW-1133">Transmembrane helix</keyword>
<evidence type="ECO:0000256" key="5">
    <source>
        <dbReference type="ARBA" id="ARBA00022989"/>
    </source>
</evidence>
<evidence type="ECO:0000256" key="1">
    <source>
        <dbReference type="ARBA" id="ARBA00004141"/>
    </source>
</evidence>
<dbReference type="InterPro" id="IPR005828">
    <property type="entry name" value="MFS_sugar_transport-like"/>
</dbReference>
<dbReference type="InterPro" id="IPR020846">
    <property type="entry name" value="MFS_dom"/>
</dbReference>
<sequence length="577" mass="63087">MVSSKSSMEATGGAAPGQNAFYSNPEKNVRVNGNLNVPSITLRTIFMTILVAMGGFIFGYDTGQISGFLEMHVFLERFGERSSDLVTHPAGYYFTNVRSGLIVGLLSIGTLIGCLVAGPLANKFGRRTCIPPFCVAFCIGVVIQMAIGKGEWVGMVMGRWVAGLGVGGLSVLVPMYMAETSPVPVRGAVISCYQLFITIGIFTADCINYGTEAFKSTASYRIPMGVGFIWAIILGVGILFLPETPRFNWNHGKPEKAQETMAGFYGVDEAHPMIQAEVAEIEKVRAATVGDHPWYEAITGPRMLYRVSLAMALQMLQQLTGANYFFYYGTTIFAGVGIKNSYVTAMILGGVNVGATFFGVYMARHFRRRESLYIASLWQTMCFLIFASVGQFIFKDAAEGSHTAKTSGTVMIVFACLFIVGFASTWGPLVWACIGEMFPYRYRAVAMAFATSANWFWNFMLAFFTPFITQDINYAYGYVFAGCNLAAFFVVFFFLVESSGKTLEEVDAMYLMGVKPIGSHAFQFDGELRESLGTDINTDAMNLETRNGRVQKVNEAGQGGVFHDEGLSAGNKPVVKE</sequence>
<comment type="subcellular location">
    <subcellularLocation>
        <location evidence="1">Membrane</location>
        <topology evidence="1">Multi-pass membrane protein</topology>
    </subcellularLocation>
</comment>
<feature type="transmembrane region" description="Helical" evidence="8">
    <location>
        <begin position="190"/>
        <end position="210"/>
    </location>
</feature>
<name>A0A9X0AS97_9HELO</name>
<dbReference type="InterPro" id="IPR005829">
    <property type="entry name" value="Sugar_transporter_CS"/>
</dbReference>
<dbReference type="AlphaFoldDB" id="A0A9X0AS97"/>
<evidence type="ECO:0000313" key="10">
    <source>
        <dbReference type="EMBL" id="KAJ8067584.1"/>
    </source>
</evidence>
<evidence type="ECO:0000256" key="3">
    <source>
        <dbReference type="ARBA" id="ARBA00022448"/>
    </source>
</evidence>
<dbReference type="Gene3D" id="1.20.1250.20">
    <property type="entry name" value="MFS general substrate transporter like domains"/>
    <property type="match status" value="1"/>
</dbReference>
<feature type="transmembrane region" description="Helical" evidence="8">
    <location>
        <begin position="128"/>
        <end position="147"/>
    </location>
</feature>
<feature type="transmembrane region" description="Helical" evidence="8">
    <location>
        <begin position="222"/>
        <end position="241"/>
    </location>
</feature>
<evidence type="ECO:0000313" key="11">
    <source>
        <dbReference type="Proteomes" id="UP001152300"/>
    </source>
</evidence>
<gene>
    <name evidence="10" type="ORF">OCU04_004922</name>
</gene>
<feature type="transmembrane region" description="Helical" evidence="8">
    <location>
        <begin position="372"/>
        <end position="394"/>
    </location>
</feature>
<dbReference type="PANTHER" id="PTHR48022:SF39">
    <property type="entry name" value="MONOSACCHARIDE TRANSPORTER, PUTATIVE-RELATED"/>
    <property type="match status" value="1"/>
</dbReference>
<dbReference type="PRINTS" id="PR00171">
    <property type="entry name" value="SUGRTRNSPORT"/>
</dbReference>
<dbReference type="InterPro" id="IPR003663">
    <property type="entry name" value="Sugar/inositol_transpt"/>
</dbReference>
<dbReference type="Pfam" id="PF00083">
    <property type="entry name" value="Sugar_tr"/>
    <property type="match status" value="1"/>
</dbReference>
<evidence type="ECO:0000256" key="8">
    <source>
        <dbReference type="SAM" id="Phobius"/>
    </source>
</evidence>
<protein>
    <recommendedName>
        <fullName evidence="9">Major facilitator superfamily (MFS) profile domain-containing protein</fullName>
    </recommendedName>
</protein>
<evidence type="ECO:0000259" key="9">
    <source>
        <dbReference type="PROSITE" id="PS50850"/>
    </source>
</evidence>
<feature type="transmembrane region" description="Helical" evidence="8">
    <location>
        <begin position="406"/>
        <end position="432"/>
    </location>
</feature>
<feature type="transmembrane region" description="Helical" evidence="8">
    <location>
        <begin position="159"/>
        <end position="178"/>
    </location>
</feature>
<dbReference type="EMBL" id="JAPEIS010000004">
    <property type="protein sequence ID" value="KAJ8067584.1"/>
    <property type="molecule type" value="Genomic_DNA"/>
</dbReference>
<feature type="transmembrane region" description="Helical" evidence="8">
    <location>
        <begin position="444"/>
        <end position="468"/>
    </location>
</feature>
<evidence type="ECO:0000256" key="2">
    <source>
        <dbReference type="ARBA" id="ARBA00010992"/>
    </source>
</evidence>
<dbReference type="PANTHER" id="PTHR48022">
    <property type="entry name" value="PLASTIDIC GLUCOSE TRANSPORTER 4"/>
    <property type="match status" value="1"/>
</dbReference>
<feature type="domain" description="Major facilitator superfamily (MFS) profile" evidence="9">
    <location>
        <begin position="47"/>
        <end position="499"/>
    </location>
</feature>
<dbReference type="PROSITE" id="PS00217">
    <property type="entry name" value="SUGAR_TRANSPORT_2"/>
    <property type="match status" value="1"/>
</dbReference>
<dbReference type="SUPFAM" id="SSF103473">
    <property type="entry name" value="MFS general substrate transporter"/>
    <property type="match status" value="1"/>
</dbReference>
<dbReference type="NCBIfam" id="TIGR00879">
    <property type="entry name" value="SP"/>
    <property type="match status" value="1"/>
</dbReference>
<dbReference type="InterPro" id="IPR050360">
    <property type="entry name" value="MFS_Sugar_Transporters"/>
</dbReference>
<keyword evidence="4 8" id="KW-0812">Transmembrane</keyword>
<reference evidence="10" key="1">
    <citation type="submission" date="2022-11" db="EMBL/GenBank/DDBJ databases">
        <title>Genome Resource of Sclerotinia nivalis Strain SnTB1, a Plant Pathogen Isolated from American Ginseng.</title>
        <authorList>
            <person name="Fan S."/>
        </authorList>
    </citation>
    <scope>NUCLEOTIDE SEQUENCE</scope>
    <source>
        <strain evidence="10">SnTB1</strain>
    </source>
</reference>
<feature type="transmembrane region" description="Helical" evidence="8">
    <location>
        <begin position="341"/>
        <end position="360"/>
    </location>
</feature>
<dbReference type="Proteomes" id="UP001152300">
    <property type="component" value="Unassembled WGS sequence"/>
</dbReference>
<evidence type="ECO:0000256" key="6">
    <source>
        <dbReference type="ARBA" id="ARBA00023136"/>
    </source>
</evidence>
<keyword evidence="11" id="KW-1185">Reference proteome</keyword>
<dbReference type="GO" id="GO:0016020">
    <property type="term" value="C:membrane"/>
    <property type="evidence" value="ECO:0007669"/>
    <property type="project" value="UniProtKB-SubCell"/>
</dbReference>
<dbReference type="CDD" id="cd17356">
    <property type="entry name" value="MFS_HXT"/>
    <property type="match status" value="1"/>
</dbReference>
<dbReference type="FunFam" id="1.20.1250.20:FF:000044">
    <property type="entry name" value="Hexose transporter Hxt3p"/>
    <property type="match status" value="1"/>
</dbReference>
<feature type="transmembrane region" description="Helical" evidence="8">
    <location>
        <begin position="40"/>
        <end position="60"/>
    </location>
</feature>
<proteinExistence type="inferred from homology"/>
<accession>A0A9X0AS97</accession>
<keyword evidence="3 7" id="KW-0813">Transport</keyword>
<dbReference type="PROSITE" id="PS50850">
    <property type="entry name" value="MFS"/>
    <property type="match status" value="1"/>
</dbReference>
<feature type="transmembrane region" description="Helical" evidence="8">
    <location>
        <begin position="474"/>
        <end position="496"/>
    </location>
</feature>
<comment type="similarity">
    <text evidence="2 7">Belongs to the major facilitator superfamily. Sugar transporter (TC 2.A.1.1) family.</text>
</comment>
<evidence type="ECO:0000256" key="7">
    <source>
        <dbReference type="RuleBase" id="RU003346"/>
    </source>
</evidence>
<dbReference type="GO" id="GO:0005351">
    <property type="term" value="F:carbohydrate:proton symporter activity"/>
    <property type="evidence" value="ECO:0007669"/>
    <property type="project" value="TreeGrafter"/>
</dbReference>
<comment type="caution">
    <text evidence="10">The sequence shown here is derived from an EMBL/GenBank/DDBJ whole genome shotgun (WGS) entry which is preliminary data.</text>
</comment>
<evidence type="ECO:0000256" key="4">
    <source>
        <dbReference type="ARBA" id="ARBA00022692"/>
    </source>
</evidence>
<organism evidence="10 11">
    <name type="scientific">Sclerotinia nivalis</name>
    <dbReference type="NCBI Taxonomy" id="352851"/>
    <lineage>
        <taxon>Eukaryota</taxon>
        <taxon>Fungi</taxon>
        <taxon>Dikarya</taxon>
        <taxon>Ascomycota</taxon>
        <taxon>Pezizomycotina</taxon>
        <taxon>Leotiomycetes</taxon>
        <taxon>Helotiales</taxon>
        <taxon>Sclerotiniaceae</taxon>
        <taxon>Sclerotinia</taxon>
    </lineage>
</organism>
<dbReference type="InterPro" id="IPR036259">
    <property type="entry name" value="MFS_trans_sf"/>
</dbReference>
<keyword evidence="6 8" id="KW-0472">Membrane</keyword>